<accession>A0A077WTP9</accession>
<sequence>MYRIRADLSSSRISYEIVMNTREPNWLAGYPTTSKGVIEFNELPDGRCHALINDNNSKGGDKTFTFDLERSGVKFHYEGTSVTDEQIEDLPADGYVRTIDDDDYYFYSRSRFYRNKDRYSYKNQQPMSPPCTK</sequence>
<protein>
    <submittedName>
        <fullName evidence="1">Uncharacterized protein</fullName>
    </submittedName>
</protein>
<gene>
    <name evidence="1" type="ORF">LRAMOSA11181</name>
</gene>
<proteinExistence type="predicted"/>
<dbReference type="AlphaFoldDB" id="A0A077WTP9"/>
<evidence type="ECO:0000313" key="1">
    <source>
        <dbReference type="EMBL" id="CDS10695.1"/>
    </source>
</evidence>
<reference evidence="1" key="1">
    <citation type="journal article" date="2014" name="Genome Announc.">
        <title>De novo whole-genome sequence and genome annotation of Lichtheimia ramosa.</title>
        <authorList>
            <person name="Linde J."/>
            <person name="Schwartze V."/>
            <person name="Binder U."/>
            <person name="Lass-Florl C."/>
            <person name="Voigt K."/>
            <person name="Horn F."/>
        </authorList>
    </citation>
    <scope>NUCLEOTIDE SEQUENCE</scope>
    <source>
        <strain evidence="1">JMRC FSU:6197</strain>
    </source>
</reference>
<organism evidence="1">
    <name type="scientific">Lichtheimia ramosa</name>
    <dbReference type="NCBI Taxonomy" id="688394"/>
    <lineage>
        <taxon>Eukaryota</taxon>
        <taxon>Fungi</taxon>
        <taxon>Fungi incertae sedis</taxon>
        <taxon>Mucoromycota</taxon>
        <taxon>Mucoromycotina</taxon>
        <taxon>Mucoromycetes</taxon>
        <taxon>Mucorales</taxon>
        <taxon>Lichtheimiaceae</taxon>
        <taxon>Lichtheimia</taxon>
    </lineage>
</organism>
<dbReference type="EMBL" id="LK023339">
    <property type="protein sequence ID" value="CDS10695.1"/>
    <property type="molecule type" value="Genomic_DNA"/>
</dbReference>
<name>A0A077WTP9_9FUNG</name>